<feature type="compositionally biased region" description="Basic and acidic residues" evidence="1">
    <location>
        <begin position="1"/>
        <end position="15"/>
    </location>
</feature>
<reference evidence="3" key="1">
    <citation type="journal article" date="2023" name="Mol. Phylogenet. Evol.">
        <title>Genome-scale phylogeny and comparative genomics of the fungal order Sordariales.</title>
        <authorList>
            <person name="Hensen N."/>
            <person name="Bonometti L."/>
            <person name="Westerberg I."/>
            <person name="Brannstrom I.O."/>
            <person name="Guillou S."/>
            <person name="Cros-Aarteil S."/>
            <person name="Calhoun S."/>
            <person name="Haridas S."/>
            <person name="Kuo A."/>
            <person name="Mondo S."/>
            <person name="Pangilinan J."/>
            <person name="Riley R."/>
            <person name="LaButti K."/>
            <person name="Andreopoulos B."/>
            <person name="Lipzen A."/>
            <person name="Chen C."/>
            <person name="Yan M."/>
            <person name="Daum C."/>
            <person name="Ng V."/>
            <person name="Clum A."/>
            <person name="Steindorff A."/>
            <person name="Ohm R.A."/>
            <person name="Martin F."/>
            <person name="Silar P."/>
            <person name="Natvig D.O."/>
            <person name="Lalanne C."/>
            <person name="Gautier V."/>
            <person name="Ament-Velasquez S.L."/>
            <person name="Kruys A."/>
            <person name="Hutchinson M.I."/>
            <person name="Powell A.J."/>
            <person name="Barry K."/>
            <person name="Miller A.N."/>
            <person name="Grigoriev I.V."/>
            <person name="Debuchy R."/>
            <person name="Gladieux P."/>
            <person name="Hiltunen Thoren M."/>
            <person name="Johannesson H."/>
        </authorList>
    </citation>
    <scope>NUCLEOTIDE SEQUENCE</scope>
    <source>
        <strain evidence="3">PSN243</strain>
    </source>
</reference>
<evidence type="ECO:0000256" key="1">
    <source>
        <dbReference type="SAM" id="MobiDB-lite"/>
    </source>
</evidence>
<keyword evidence="4" id="KW-1185">Reference proteome</keyword>
<evidence type="ECO:0000313" key="3">
    <source>
        <dbReference type="EMBL" id="KAK4445621.1"/>
    </source>
</evidence>
<dbReference type="AlphaFoldDB" id="A0AAV9GD76"/>
<feature type="transmembrane region" description="Helical" evidence="2">
    <location>
        <begin position="363"/>
        <end position="386"/>
    </location>
</feature>
<evidence type="ECO:0000256" key="2">
    <source>
        <dbReference type="SAM" id="Phobius"/>
    </source>
</evidence>
<reference evidence="3" key="2">
    <citation type="submission" date="2023-05" db="EMBL/GenBank/DDBJ databases">
        <authorList>
            <consortium name="Lawrence Berkeley National Laboratory"/>
            <person name="Steindorff A."/>
            <person name="Hensen N."/>
            <person name="Bonometti L."/>
            <person name="Westerberg I."/>
            <person name="Brannstrom I.O."/>
            <person name="Guillou S."/>
            <person name="Cros-Aarteil S."/>
            <person name="Calhoun S."/>
            <person name="Haridas S."/>
            <person name="Kuo A."/>
            <person name="Mondo S."/>
            <person name="Pangilinan J."/>
            <person name="Riley R."/>
            <person name="Labutti K."/>
            <person name="Andreopoulos B."/>
            <person name="Lipzen A."/>
            <person name="Chen C."/>
            <person name="Yanf M."/>
            <person name="Daum C."/>
            <person name="Ng V."/>
            <person name="Clum A."/>
            <person name="Ohm R."/>
            <person name="Martin F."/>
            <person name="Silar P."/>
            <person name="Natvig D."/>
            <person name="Lalanne C."/>
            <person name="Gautier V."/>
            <person name="Ament-Velasquez S.L."/>
            <person name="Kruys A."/>
            <person name="Hutchinson M.I."/>
            <person name="Powell A.J."/>
            <person name="Barry K."/>
            <person name="Miller A.N."/>
            <person name="Grigoriev I.V."/>
            <person name="Debuchy R."/>
            <person name="Gladieux P."/>
            <person name="Thoren M.H."/>
            <person name="Johannesson H."/>
        </authorList>
    </citation>
    <scope>NUCLEOTIDE SEQUENCE</scope>
    <source>
        <strain evidence="3">PSN243</strain>
    </source>
</reference>
<accession>A0AAV9GD76</accession>
<proteinExistence type="predicted"/>
<organism evidence="3 4">
    <name type="scientific">Podospora aff. communis PSN243</name>
    <dbReference type="NCBI Taxonomy" id="3040156"/>
    <lineage>
        <taxon>Eukaryota</taxon>
        <taxon>Fungi</taxon>
        <taxon>Dikarya</taxon>
        <taxon>Ascomycota</taxon>
        <taxon>Pezizomycotina</taxon>
        <taxon>Sordariomycetes</taxon>
        <taxon>Sordariomycetidae</taxon>
        <taxon>Sordariales</taxon>
        <taxon>Podosporaceae</taxon>
        <taxon>Podospora</taxon>
    </lineage>
</organism>
<name>A0AAV9GD76_9PEZI</name>
<gene>
    <name evidence="3" type="ORF">QBC34DRAFT_163822</name>
</gene>
<keyword evidence="2" id="KW-0812">Transmembrane</keyword>
<feature type="transmembrane region" description="Helical" evidence="2">
    <location>
        <begin position="398"/>
        <end position="417"/>
    </location>
</feature>
<protein>
    <submittedName>
        <fullName evidence="3">Uncharacterized protein</fullName>
    </submittedName>
</protein>
<evidence type="ECO:0000313" key="4">
    <source>
        <dbReference type="Proteomes" id="UP001321760"/>
    </source>
</evidence>
<comment type="caution">
    <text evidence="3">The sequence shown here is derived from an EMBL/GenBank/DDBJ whole genome shotgun (WGS) entry which is preliminary data.</text>
</comment>
<dbReference type="EMBL" id="MU865964">
    <property type="protein sequence ID" value="KAK4445621.1"/>
    <property type="molecule type" value="Genomic_DNA"/>
</dbReference>
<keyword evidence="2" id="KW-1133">Transmembrane helix</keyword>
<dbReference type="Proteomes" id="UP001321760">
    <property type="component" value="Unassembled WGS sequence"/>
</dbReference>
<sequence length="418" mass="47196">MIERHRVESLERGVQDQDNEPDGIDEVLDDDLLEYMESPDHDPTYDWDLLEYMESPDHDPTYDWDLLEIVLARCHASGWRAAGMLSLRKRLGVYDGFVLGTGTWIRRGPRPLTPEHALGGHRHRWAWCDQLPHSSCTLLASILDVSSQTTVGLIRLSARDFTVVERVLRNLSAVLSPRFLDNPMILLTLVVECQAMILSEEVNEDSKKIMAARASVGTGNDYHYYMLGEKKEAFMNDSEKLKNLSRDVLQVSEYVALVGVRTQAWARMVEKCRVESERFVKATATRTAGTNVNPNVDVAMALEEILDFASNIFSNVNDTAKAQQWECDVLQQAIQAMIAQLNQEQSTRVANASWREATSVTTITIITLVFLPGTYTSTLFAIPWFAETVRGGDLEFQRTLYLALTSALTIVVVSLWYL</sequence>
<feature type="region of interest" description="Disordered" evidence="1">
    <location>
        <begin position="1"/>
        <end position="25"/>
    </location>
</feature>
<keyword evidence="2" id="KW-0472">Membrane</keyword>